<evidence type="ECO:0000256" key="5">
    <source>
        <dbReference type="ARBA" id="ARBA00022679"/>
    </source>
</evidence>
<reference evidence="12" key="1">
    <citation type="submission" date="2010-11" db="EMBL/GenBank/DDBJ databases">
        <title>The complete genome of Mahella australiensis DSM 15567.</title>
        <authorList>
            <consortium name="US DOE Joint Genome Institute (JGI-PGF)"/>
            <person name="Lucas S."/>
            <person name="Copeland A."/>
            <person name="Lapidus A."/>
            <person name="Bruce D."/>
            <person name="Goodwin L."/>
            <person name="Pitluck S."/>
            <person name="Kyrpides N."/>
            <person name="Mavromatis K."/>
            <person name="Pagani I."/>
            <person name="Ivanova N."/>
            <person name="Teshima H."/>
            <person name="Brettin T."/>
            <person name="Detter J.C."/>
            <person name="Han C."/>
            <person name="Tapia R."/>
            <person name="Land M."/>
            <person name="Hauser L."/>
            <person name="Markowitz V."/>
            <person name="Cheng J.-F."/>
            <person name="Hugenholtz P."/>
            <person name="Woyke T."/>
            <person name="Wu D."/>
            <person name="Spring S."/>
            <person name="Pukall R."/>
            <person name="Steenblock K."/>
            <person name="Schneider S."/>
            <person name="Klenk H.-P."/>
            <person name="Eisen J.A."/>
        </authorList>
    </citation>
    <scope>NUCLEOTIDE SEQUENCE [LARGE SCALE GENOMIC DNA]</scope>
    <source>
        <strain evidence="12">DSM 15567 / CIP 107919 / 50-1 BON</strain>
    </source>
</reference>
<dbReference type="GO" id="GO:0003677">
    <property type="term" value="F:DNA binding"/>
    <property type="evidence" value="ECO:0007669"/>
    <property type="project" value="UniProtKB-UniRule"/>
</dbReference>
<evidence type="ECO:0000256" key="1">
    <source>
        <dbReference type="ARBA" id="ARBA00006711"/>
    </source>
</evidence>
<keyword evidence="6 10" id="KW-0548">Nucleotidyltransferase</keyword>
<name>F4A2D1_MAHA5</name>
<dbReference type="SUPFAM" id="SSF63562">
    <property type="entry name" value="RPB6/omega subunit-like"/>
    <property type="match status" value="1"/>
</dbReference>
<evidence type="ECO:0000256" key="4">
    <source>
        <dbReference type="ARBA" id="ARBA00022478"/>
    </source>
</evidence>
<dbReference type="RefSeq" id="WP_013780608.1">
    <property type="nucleotide sequence ID" value="NC_015520.1"/>
</dbReference>
<proteinExistence type="inferred from homology"/>
<dbReference type="GO" id="GO:0006351">
    <property type="term" value="P:DNA-templated transcription"/>
    <property type="evidence" value="ECO:0007669"/>
    <property type="project" value="UniProtKB-UniRule"/>
</dbReference>
<evidence type="ECO:0000313" key="11">
    <source>
        <dbReference type="EMBL" id="AEE96178.1"/>
    </source>
</evidence>
<comment type="function">
    <text evidence="10">Promotes RNA polymerase assembly. Latches the N- and C-terminal regions of the beta' subunit thereby facilitating its interaction with the beta and alpha subunits.</text>
</comment>
<keyword evidence="12" id="KW-1185">Reference proteome</keyword>
<dbReference type="NCBIfam" id="TIGR00690">
    <property type="entry name" value="rpoZ"/>
    <property type="match status" value="1"/>
</dbReference>
<dbReference type="PANTHER" id="PTHR34476">
    <property type="entry name" value="DNA-DIRECTED RNA POLYMERASE SUBUNIT OMEGA"/>
    <property type="match status" value="1"/>
</dbReference>
<dbReference type="HOGENOM" id="CLU_125406_6_1_9"/>
<accession>F4A2D1</accession>
<evidence type="ECO:0000313" key="12">
    <source>
        <dbReference type="Proteomes" id="UP000008457"/>
    </source>
</evidence>
<keyword evidence="7 10" id="KW-0804">Transcription</keyword>
<keyword evidence="4 10" id="KW-0240">DNA-directed RNA polymerase</keyword>
<comment type="similarity">
    <text evidence="1 10">Belongs to the RNA polymerase subunit omega family.</text>
</comment>
<organism evidence="11 12">
    <name type="scientific">Mahella australiensis (strain DSM 15567 / CIP 107919 / 50-1 BON)</name>
    <dbReference type="NCBI Taxonomy" id="697281"/>
    <lineage>
        <taxon>Bacteria</taxon>
        <taxon>Bacillati</taxon>
        <taxon>Bacillota</taxon>
        <taxon>Clostridia</taxon>
        <taxon>Thermoanaerobacterales</taxon>
        <taxon>Thermoanaerobacterales Family IV. Incertae Sedis</taxon>
        <taxon>Mahella</taxon>
    </lineage>
</organism>
<dbReference type="InterPro" id="IPR003716">
    <property type="entry name" value="DNA-dir_RNA_pol_omega"/>
</dbReference>
<dbReference type="AlphaFoldDB" id="F4A2D1"/>
<comment type="catalytic activity">
    <reaction evidence="9 10">
        <text>RNA(n) + a ribonucleoside 5'-triphosphate = RNA(n+1) + diphosphate</text>
        <dbReference type="Rhea" id="RHEA:21248"/>
        <dbReference type="Rhea" id="RHEA-COMP:14527"/>
        <dbReference type="Rhea" id="RHEA-COMP:17342"/>
        <dbReference type="ChEBI" id="CHEBI:33019"/>
        <dbReference type="ChEBI" id="CHEBI:61557"/>
        <dbReference type="ChEBI" id="CHEBI:140395"/>
        <dbReference type="EC" id="2.7.7.6"/>
    </reaction>
</comment>
<dbReference type="SMART" id="SM01409">
    <property type="entry name" value="RNA_pol_Rpb6"/>
    <property type="match status" value="1"/>
</dbReference>
<dbReference type="PANTHER" id="PTHR34476:SF1">
    <property type="entry name" value="DNA-DIRECTED RNA POLYMERASE SUBUNIT OMEGA"/>
    <property type="match status" value="1"/>
</dbReference>
<dbReference type="GO" id="GO:0000428">
    <property type="term" value="C:DNA-directed RNA polymerase complex"/>
    <property type="evidence" value="ECO:0007669"/>
    <property type="project" value="UniProtKB-KW"/>
</dbReference>
<dbReference type="KEGG" id="mas:Mahau_0980"/>
<dbReference type="GO" id="GO:0003899">
    <property type="term" value="F:DNA-directed RNA polymerase activity"/>
    <property type="evidence" value="ECO:0007669"/>
    <property type="project" value="UniProtKB-UniRule"/>
</dbReference>
<evidence type="ECO:0000256" key="10">
    <source>
        <dbReference type="HAMAP-Rule" id="MF_00366"/>
    </source>
</evidence>
<dbReference type="eggNOG" id="COG1758">
    <property type="taxonomic scope" value="Bacteria"/>
</dbReference>
<evidence type="ECO:0000256" key="2">
    <source>
        <dbReference type="ARBA" id="ARBA00012418"/>
    </source>
</evidence>
<keyword evidence="5 10" id="KW-0808">Transferase</keyword>
<sequence>MIYPPLKDLLSRVDSKYALVVMVAKRARQLAEGEPSLVSNIPSNNPVTIAACEIAQGKITYERIK</sequence>
<gene>
    <name evidence="10" type="primary">rpoZ</name>
    <name evidence="11" type="ordered locus">Mahau_0980</name>
</gene>
<dbReference type="Pfam" id="PF01192">
    <property type="entry name" value="RNA_pol_Rpb6"/>
    <property type="match status" value="1"/>
</dbReference>
<evidence type="ECO:0000256" key="9">
    <source>
        <dbReference type="ARBA" id="ARBA00048552"/>
    </source>
</evidence>
<protein>
    <recommendedName>
        <fullName evidence="3 10">DNA-directed RNA polymerase subunit omega</fullName>
        <shortName evidence="10">RNAP omega subunit</shortName>
        <ecNumber evidence="2 10">2.7.7.6</ecNumber>
    </recommendedName>
    <alternativeName>
        <fullName evidence="10">RNA polymerase omega subunit</fullName>
    </alternativeName>
    <alternativeName>
        <fullName evidence="8 10">Transcriptase subunit omega</fullName>
    </alternativeName>
</protein>
<dbReference type="EMBL" id="CP002360">
    <property type="protein sequence ID" value="AEE96178.1"/>
    <property type="molecule type" value="Genomic_DNA"/>
</dbReference>
<dbReference type="HAMAP" id="MF_00366">
    <property type="entry name" value="RNApol_bact_RpoZ"/>
    <property type="match status" value="1"/>
</dbReference>
<dbReference type="InterPro" id="IPR036161">
    <property type="entry name" value="RPB6/omega-like_sf"/>
</dbReference>
<dbReference type="Gene3D" id="3.90.940.10">
    <property type="match status" value="1"/>
</dbReference>
<evidence type="ECO:0000256" key="3">
    <source>
        <dbReference type="ARBA" id="ARBA00013725"/>
    </source>
</evidence>
<dbReference type="EC" id="2.7.7.6" evidence="2 10"/>
<evidence type="ECO:0000256" key="7">
    <source>
        <dbReference type="ARBA" id="ARBA00023163"/>
    </source>
</evidence>
<dbReference type="OrthoDB" id="9815459at2"/>
<evidence type="ECO:0000256" key="8">
    <source>
        <dbReference type="ARBA" id="ARBA00029924"/>
    </source>
</evidence>
<dbReference type="InterPro" id="IPR006110">
    <property type="entry name" value="Pol_omega/Rpo6/RPB6"/>
</dbReference>
<comment type="subunit">
    <text evidence="10">The RNAP catalytic core consists of 2 alpha, 1 beta, 1 beta' and 1 omega subunit. When a sigma factor is associated with the core the holoenzyme is formed, which can initiate transcription.</text>
</comment>
<evidence type="ECO:0000256" key="6">
    <source>
        <dbReference type="ARBA" id="ARBA00022695"/>
    </source>
</evidence>
<dbReference type="STRING" id="697281.Mahau_0980"/>
<reference evidence="11 12" key="2">
    <citation type="journal article" date="2011" name="Stand. Genomic Sci.">
        <title>Complete genome sequence of Mahella australiensis type strain (50-1 BON).</title>
        <authorList>
            <person name="Sikorski J."/>
            <person name="Teshima H."/>
            <person name="Nolan M."/>
            <person name="Lucas S."/>
            <person name="Hammon N."/>
            <person name="Deshpande S."/>
            <person name="Cheng J.F."/>
            <person name="Pitluck S."/>
            <person name="Liolios K."/>
            <person name="Pagani I."/>
            <person name="Ivanova N."/>
            <person name="Huntemann M."/>
            <person name="Mavromatis K."/>
            <person name="Ovchinikova G."/>
            <person name="Pati A."/>
            <person name="Tapia R."/>
            <person name="Han C."/>
            <person name="Goodwin L."/>
            <person name="Chen A."/>
            <person name="Palaniappan K."/>
            <person name="Land M."/>
            <person name="Hauser L."/>
            <person name="Ngatchou-Djao O.D."/>
            <person name="Rohde M."/>
            <person name="Pukall R."/>
            <person name="Spring S."/>
            <person name="Abt B."/>
            <person name="Goker M."/>
            <person name="Detter J.C."/>
            <person name="Woyke T."/>
            <person name="Bristow J."/>
            <person name="Markowitz V."/>
            <person name="Hugenholtz P."/>
            <person name="Eisen J.A."/>
            <person name="Kyrpides N.C."/>
            <person name="Klenk H.P."/>
            <person name="Lapidus A."/>
        </authorList>
    </citation>
    <scope>NUCLEOTIDE SEQUENCE [LARGE SCALE GENOMIC DNA]</scope>
    <source>
        <strain evidence="12">DSM 15567 / CIP 107919 / 50-1 BON</strain>
    </source>
</reference>
<dbReference type="Proteomes" id="UP000008457">
    <property type="component" value="Chromosome"/>
</dbReference>